<dbReference type="PANTHER" id="PTHR15201:SF1">
    <property type="entry name" value="MEDIATOR OF RNA POLYMERASE II TRANSCRIPTION SUBUNIT 26"/>
    <property type="match status" value="1"/>
</dbReference>
<feature type="region of interest" description="Disordered" evidence="10">
    <location>
        <begin position="677"/>
        <end position="703"/>
    </location>
</feature>
<dbReference type="InterPro" id="IPR017923">
    <property type="entry name" value="TFIIS_N"/>
</dbReference>
<feature type="compositionally biased region" description="Low complexity" evidence="10">
    <location>
        <begin position="91"/>
        <end position="105"/>
    </location>
</feature>
<feature type="compositionally biased region" description="Low complexity" evidence="10">
    <location>
        <begin position="599"/>
        <end position="622"/>
    </location>
</feature>
<evidence type="ECO:0000256" key="9">
    <source>
        <dbReference type="PROSITE-ProRule" id="PRU00649"/>
    </source>
</evidence>
<feature type="region of interest" description="Disordered" evidence="10">
    <location>
        <begin position="306"/>
        <end position="349"/>
    </location>
</feature>
<feature type="region of interest" description="Disordered" evidence="10">
    <location>
        <begin position="587"/>
        <end position="624"/>
    </location>
</feature>
<keyword evidence="5" id="KW-0010">Activator</keyword>
<dbReference type="OrthoDB" id="550309at2759"/>
<keyword evidence="7 9" id="KW-0539">Nucleus</keyword>
<dbReference type="PROSITE" id="PS51319">
    <property type="entry name" value="TFIIS_N"/>
    <property type="match status" value="1"/>
</dbReference>
<evidence type="ECO:0000256" key="1">
    <source>
        <dbReference type="ARBA" id="ARBA00004123"/>
    </source>
</evidence>
<dbReference type="AlphaFoldDB" id="A0A6P6XU33"/>
<feature type="region of interest" description="Disordered" evidence="10">
    <location>
        <begin position="480"/>
        <end position="546"/>
    </location>
</feature>
<feature type="region of interest" description="Disordered" evidence="10">
    <location>
        <begin position="730"/>
        <end position="753"/>
    </location>
</feature>
<dbReference type="KEGG" id="dpte:113790939"/>
<dbReference type="InterPro" id="IPR003617">
    <property type="entry name" value="TFIIS/CRSP70_N_sub"/>
</dbReference>
<dbReference type="InterPro" id="IPR042376">
    <property type="entry name" value="MED26"/>
</dbReference>
<dbReference type="GO" id="GO:0003712">
    <property type="term" value="F:transcription coregulator activity"/>
    <property type="evidence" value="ECO:0007669"/>
    <property type="project" value="TreeGrafter"/>
</dbReference>
<keyword evidence="12" id="KW-1185">Reference proteome</keyword>
<dbReference type="InterPro" id="IPR035441">
    <property type="entry name" value="TFIIS/LEDGF_dom_sf"/>
</dbReference>
<dbReference type="Proteomes" id="UP000515146">
    <property type="component" value="Unplaced"/>
</dbReference>
<dbReference type="SMART" id="SM00509">
    <property type="entry name" value="TFS2N"/>
    <property type="match status" value="1"/>
</dbReference>
<dbReference type="Gene3D" id="1.20.930.10">
    <property type="entry name" value="Conserved domain common to transcription factors TFIIS, elongin A, CRSP70"/>
    <property type="match status" value="1"/>
</dbReference>
<dbReference type="OMA" id="DGVWHDF"/>
<evidence type="ECO:0000256" key="7">
    <source>
        <dbReference type="ARBA" id="ARBA00023242"/>
    </source>
</evidence>
<feature type="domain" description="TFIIS N-terminal" evidence="11">
    <location>
        <begin position="10"/>
        <end position="87"/>
    </location>
</feature>
<dbReference type="PANTHER" id="PTHR15201">
    <property type="entry name" value="CRSP70"/>
    <property type="match status" value="1"/>
</dbReference>
<dbReference type="InParanoid" id="A0A6P6XU33"/>
<dbReference type="SUPFAM" id="SSF47676">
    <property type="entry name" value="Conserved domain common to transcription factors TFIIS, elongin A, CRSP70"/>
    <property type="match status" value="1"/>
</dbReference>
<evidence type="ECO:0000256" key="6">
    <source>
        <dbReference type="ARBA" id="ARBA00023163"/>
    </source>
</evidence>
<name>A0A6P6XU33_DERPT</name>
<evidence type="ECO:0000256" key="2">
    <source>
        <dbReference type="ARBA" id="ARBA00009681"/>
    </source>
</evidence>
<dbReference type="GO" id="GO:0016592">
    <property type="term" value="C:mediator complex"/>
    <property type="evidence" value="ECO:0007669"/>
    <property type="project" value="InterPro"/>
</dbReference>
<feature type="region of interest" description="Disordered" evidence="10">
    <location>
        <begin position="254"/>
        <end position="285"/>
    </location>
</feature>
<evidence type="ECO:0000256" key="10">
    <source>
        <dbReference type="SAM" id="MobiDB-lite"/>
    </source>
</evidence>
<proteinExistence type="inferred from homology"/>
<reference evidence="13" key="1">
    <citation type="submission" date="2025-08" db="UniProtKB">
        <authorList>
            <consortium name="RefSeq"/>
        </authorList>
    </citation>
    <scope>IDENTIFICATION</scope>
    <source>
        <strain evidence="13">Airmid</strain>
    </source>
</reference>
<evidence type="ECO:0000256" key="5">
    <source>
        <dbReference type="ARBA" id="ARBA00023159"/>
    </source>
</evidence>
<feature type="region of interest" description="Disordered" evidence="10">
    <location>
        <begin position="83"/>
        <end position="105"/>
    </location>
</feature>
<organism evidence="12 13">
    <name type="scientific">Dermatophagoides pteronyssinus</name>
    <name type="common">European house dust mite</name>
    <dbReference type="NCBI Taxonomy" id="6956"/>
    <lineage>
        <taxon>Eukaryota</taxon>
        <taxon>Metazoa</taxon>
        <taxon>Ecdysozoa</taxon>
        <taxon>Arthropoda</taxon>
        <taxon>Chelicerata</taxon>
        <taxon>Arachnida</taxon>
        <taxon>Acari</taxon>
        <taxon>Acariformes</taxon>
        <taxon>Sarcoptiformes</taxon>
        <taxon>Astigmata</taxon>
        <taxon>Psoroptidia</taxon>
        <taxon>Analgoidea</taxon>
        <taxon>Pyroglyphidae</taxon>
        <taxon>Dermatophagoidinae</taxon>
        <taxon>Dermatophagoides</taxon>
    </lineage>
</organism>
<gene>
    <name evidence="13" type="primary">LOC113790939</name>
</gene>
<evidence type="ECO:0000256" key="4">
    <source>
        <dbReference type="ARBA" id="ARBA00023015"/>
    </source>
</evidence>
<feature type="region of interest" description="Disordered" evidence="10">
    <location>
        <begin position="154"/>
        <end position="183"/>
    </location>
</feature>
<dbReference type="GO" id="GO:0010628">
    <property type="term" value="P:positive regulation of gene expression"/>
    <property type="evidence" value="ECO:0007669"/>
    <property type="project" value="TreeGrafter"/>
</dbReference>
<protein>
    <recommendedName>
        <fullName evidence="3">Mediator of RNA polymerase II transcription subunit 26</fullName>
    </recommendedName>
    <alternativeName>
        <fullName evidence="8">Mediator complex subunit 26</fullName>
    </alternativeName>
</protein>
<evidence type="ECO:0000256" key="8">
    <source>
        <dbReference type="ARBA" id="ARBA00031968"/>
    </source>
</evidence>
<dbReference type="RefSeq" id="XP_027196443.1">
    <property type="nucleotide sequence ID" value="XM_027340642.1"/>
</dbReference>
<comment type="subcellular location">
    <subcellularLocation>
        <location evidence="1 9">Nucleus</location>
    </subcellularLocation>
</comment>
<evidence type="ECO:0000313" key="12">
    <source>
        <dbReference type="Proteomes" id="UP000515146"/>
    </source>
</evidence>
<evidence type="ECO:0000256" key="3">
    <source>
        <dbReference type="ARBA" id="ARBA00019686"/>
    </source>
</evidence>
<feature type="compositionally biased region" description="Low complexity" evidence="10">
    <location>
        <begin position="274"/>
        <end position="284"/>
    </location>
</feature>
<keyword evidence="4" id="KW-0805">Transcription regulation</keyword>
<feature type="compositionally biased region" description="Acidic residues" evidence="10">
    <location>
        <begin position="497"/>
        <end position="526"/>
    </location>
</feature>
<keyword evidence="6" id="KW-0804">Transcription</keyword>
<dbReference type="GO" id="GO:0006357">
    <property type="term" value="P:regulation of transcription by RNA polymerase II"/>
    <property type="evidence" value="ECO:0007669"/>
    <property type="project" value="InterPro"/>
</dbReference>
<evidence type="ECO:0000259" key="11">
    <source>
        <dbReference type="PROSITE" id="PS51319"/>
    </source>
</evidence>
<feature type="compositionally biased region" description="Polar residues" evidence="10">
    <location>
        <begin position="693"/>
        <end position="703"/>
    </location>
</feature>
<dbReference type="GO" id="GO:0070847">
    <property type="term" value="C:core mediator complex"/>
    <property type="evidence" value="ECO:0007669"/>
    <property type="project" value="TreeGrafter"/>
</dbReference>
<sequence length="822" mass="93208">MQQQNSQIIELKDRLVQALDEQSNVKDINEVNRIISILERTHVTRDDLEKTRLGKYINDLRRKTTDKELAKRAKKLIKTWRDLAVGGGGNNHSSSTSTSASSNNISTLTSPFNLNNSIISPRGSINKSYYDSKLTPPPGSSQHPALLRVKTQHNVSSFNSSNEKSKPYGQRSSLSPIVSPNNNHNRLLNVSQIASPKNATESMTINGRNKSPSLKNNQQQQLQIKRTILTPPPFTNGVCSPNLQNFKNIFTKETTVSPNNEYRRRTTPPTPNVLAAAAGGSASLDCSPNDSLDSFGTANNNHKNLDIHDGDSNSSQLSNLSNDCSNNKWDDGSSSKRSYRKRKLEESENDSLRENINYVMSYGGRRPQSTQELIEKLNVNLSPKILLNKHNDLKTTSFSASSSPCISQQQPPPLTKDSSLDFRKTNHHNHHHLNGYHKKRNGFHSEDNSLDGFDNVILNKKLAQVRRLRHIDNDDVVDNIRENSISPDSSKFCDSYAGDEEEEDDDDDEYYEDSNEDDDDDDEEVDGNNRSKSKKSSHNSNTTLSSSKCRQFDRLFNHAQKIDQEIQDIYSKLPKVNPDDFELMQKFCFDNDDDDDKNNNIIADENEQQQQQQQQQQPTNESEFIEEYEIDENSKHISSSLDNNDNETSFQYQITTNSKCDISKCDNNDIIVDEERSLNDDHDDGGGDGNDGKQSSPPLSSFDQQENSINLINNNEDGESTKKLVKLIIRKRRRKQTRQSNSNDNNDDNDNDQQKRLTTLIDRLENEQWEGINGNYDKDGVWHDFSEMTSSYVMTGGNNINENCPITEENVLHILPYVNCTW</sequence>
<accession>A0A6P6XU33</accession>
<feature type="compositionally biased region" description="Polar residues" evidence="10">
    <location>
        <begin position="170"/>
        <end position="183"/>
    </location>
</feature>
<dbReference type="Pfam" id="PF08711">
    <property type="entry name" value="Med26"/>
    <property type="match status" value="1"/>
</dbReference>
<feature type="compositionally biased region" description="Low complexity" evidence="10">
    <location>
        <begin position="312"/>
        <end position="327"/>
    </location>
</feature>
<evidence type="ECO:0000313" key="13">
    <source>
        <dbReference type="RefSeq" id="XP_027196443.1"/>
    </source>
</evidence>
<comment type="similarity">
    <text evidence="2">Belongs to the Mediator complex subunit 26 family.</text>
</comment>